<dbReference type="EMBL" id="DSUJ01000008">
    <property type="protein sequence ID" value="HFI91133.1"/>
    <property type="molecule type" value="Genomic_DNA"/>
</dbReference>
<dbReference type="InterPro" id="IPR040442">
    <property type="entry name" value="Pyrv_kinase-like_dom_sf"/>
</dbReference>
<evidence type="ECO:0000256" key="13">
    <source>
        <dbReference type="ARBA" id="ARBA00022723"/>
    </source>
</evidence>
<organism evidence="25">
    <name type="scientific">Ignavibacterium album</name>
    <dbReference type="NCBI Taxonomy" id="591197"/>
    <lineage>
        <taxon>Bacteria</taxon>
        <taxon>Pseudomonadati</taxon>
        <taxon>Ignavibacteriota</taxon>
        <taxon>Ignavibacteria</taxon>
        <taxon>Ignavibacteriales</taxon>
        <taxon>Ignavibacteriaceae</taxon>
        <taxon>Ignavibacterium</taxon>
    </lineage>
</organism>
<dbReference type="PROSITE" id="PS00742">
    <property type="entry name" value="PEP_ENZYMES_2"/>
    <property type="match status" value="1"/>
</dbReference>
<evidence type="ECO:0000256" key="4">
    <source>
        <dbReference type="ARBA" id="ARBA00004496"/>
    </source>
</evidence>
<evidence type="ECO:0000256" key="15">
    <source>
        <dbReference type="ARBA" id="ARBA00022842"/>
    </source>
</evidence>
<dbReference type="InterPro" id="IPR000121">
    <property type="entry name" value="PEP_util_C"/>
</dbReference>
<evidence type="ECO:0000256" key="3">
    <source>
        <dbReference type="ARBA" id="ARBA00002728"/>
    </source>
</evidence>
<evidence type="ECO:0000259" key="22">
    <source>
        <dbReference type="Pfam" id="PF00391"/>
    </source>
</evidence>
<dbReference type="InterPro" id="IPR018274">
    <property type="entry name" value="PEP_util_AS"/>
</dbReference>
<feature type="binding site" evidence="20">
    <location>
        <position position="462"/>
    </location>
    <ligand>
        <name>Mg(2+)</name>
        <dbReference type="ChEBI" id="CHEBI:18420"/>
    </ligand>
</feature>
<evidence type="ECO:0000256" key="10">
    <source>
        <dbReference type="ARBA" id="ARBA00022597"/>
    </source>
</evidence>
<proteinExistence type="inferred from homology"/>
<comment type="cofactor">
    <cofactor evidence="2 17 20">
        <name>Mg(2+)</name>
        <dbReference type="ChEBI" id="CHEBI:18420"/>
    </cofactor>
</comment>
<comment type="catalytic activity">
    <reaction evidence="1 17">
        <text>L-histidyl-[protein] + phosphoenolpyruvate = N(pros)-phospho-L-histidyl-[protein] + pyruvate</text>
        <dbReference type="Rhea" id="RHEA:23880"/>
        <dbReference type="Rhea" id="RHEA-COMP:9745"/>
        <dbReference type="Rhea" id="RHEA-COMP:9746"/>
        <dbReference type="ChEBI" id="CHEBI:15361"/>
        <dbReference type="ChEBI" id="CHEBI:29979"/>
        <dbReference type="ChEBI" id="CHEBI:58702"/>
        <dbReference type="ChEBI" id="CHEBI:64837"/>
        <dbReference type="EC" id="2.7.3.9"/>
    </reaction>
</comment>
<dbReference type="NCBIfam" id="TIGR01417">
    <property type="entry name" value="PTS_I_fam"/>
    <property type="match status" value="1"/>
</dbReference>
<accession>A0A7V2ZJT1</accession>
<evidence type="ECO:0000256" key="16">
    <source>
        <dbReference type="ARBA" id="ARBA00033235"/>
    </source>
</evidence>
<dbReference type="GO" id="GO:0046872">
    <property type="term" value="F:metal ion binding"/>
    <property type="evidence" value="ECO:0007669"/>
    <property type="project" value="UniProtKB-KW"/>
</dbReference>
<dbReference type="InterPro" id="IPR008731">
    <property type="entry name" value="PTS_EIN"/>
</dbReference>
<evidence type="ECO:0000256" key="20">
    <source>
        <dbReference type="PIRSR" id="PIRSR000732-3"/>
    </source>
</evidence>
<dbReference type="Gene3D" id="1.10.274.10">
    <property type="entry name" value="PtsI, HPr-binding domain"/>
    <property type="match status" value="1"/>
</dbReference>
<evidence type="ECO:0000256" key="6">
    <source>
        <dbReference type="ARBA" id="ARBA00012232"/>
    </source>
</evidence>
<feature type="domain" description="Phosphotransferase system enzyme I N-terminal" evidence="24">
    <location>
        <begin position="17"/>
        <end position="137"/>
    </location>
</feature>
<dbReference type="PROSITE" id="PS00370">
    <property type="entry name" value="PEP_ENZYMES_PHOS_SITE"/>
    <property type="match status" value="1"/>
</dbReference>
<dbReference type="AlphaFoldDB" id="A0A7V2ZJT1"/>
<keyword evidence="8 17" id="KW-0813">Transport</keyword>
<gene>
    <name evidence="25" type="primary">ptsP</name>
    <name evidence="25" type="ORF">ENS31_06310</name>
</gene>
<evidence type="ECO:0000256" key="17">
    <source>
        <dbReference type="PIRNR" id="PIRNR000732"/>
    </source>
</evidence>
<feature type="coiled-coil region" evidence="21">
    <location>
        <begin position="44"/>
        <end position="82"/>
    </location>
</feature>
<dbReference type="GO" id="GO:0016301">
    <property type="term" value="F:kinase activity"/>
    <property type="evidence" value="ECO:0007669"/>
    <property type="project" value="UniProtKB-KW"/>
</dbReference>
<dbReference type="GO" id="GO:0008965">
    <property type="term" value="F:phosphoenolpyruvate-protein phosphotransferase activity"/>
    <property type="evidence" value="ECO:0007669"/>
    <property type="project" value="UniProtKB-EC"/>
</dbReference>
<sequence>MKSFKEIISKSHNKIPGIAAAPGIVIGKAYLFTKEKIEISKAPITDVEEAIKNFYEALAQSKKELQKIFQIAKEKMDETRAAIFEAHLMILDDPVLLNTIIERIKKEKVQPEFIVADEISKYQELMIISNESYMKERAQDIEDIKNRIIRNLQKKRLHSKIESEVIVVSETLTPADTLLFSKHNSLGFVTDHGGLTSHAAIISRSLNIPAVVGTHNATQIIKDGSVIIVDGFHGYVFYEPTEDQIKFYSEKQKRLFEIQKGLEEYKDKEAITSDGKKISVEANVDVSGEIDIVISSGANGIGLYRSEQILDELGEFPNEEEQTTIYSKLASRMYPLFCTIRAFDIGGDKFRFQEYKEPNPFLGLRGIRFLLENEALFRTQIRAILKASKHKNIRFMLPMISTIDEIWQSKKIIEECKKELRKEKIEFDNKMKIGIMIEVPSAAVMAKDLASEVDFFSIGTNDLIQYLMAVDRGNDLVADLYQEFSPVVVRTIHHVVQGAKEFNTPVSLCGEMAADTLAIPLLVGLGLDSLSMSPATILYAKRIINSFSYKKAKAMAEECLTFKTQHEIEERIKKFFEENKIIRTRNII</sequence>
<feature type="active site" description="Tele-phosphohistidine intermediate" evidence="18">
    <location>
        <position position="198"/>
    </location>
</feature>
<dbReference type="InterPro" id="IPR036637">
    <property type="entry name" value="Phosphohistidine_dom_sf"/>
</dbReference>
<feature type="binding site" evidence="19">
    <location>
        <position position="341"/>
    </location>
    <ligand>
        <name>phosphoenolpyruvate</name>
        <dbReference type="ChEBI" id="CHEBI:58702"/>
    </ligand>
</feature>
<feature type="binding site" evidence="19">
    <location>
        <begin position="461"/>
        <end position="462"/>
    </location>
    <ligand>
        <name>phosphoenolpyruvate</name>
        <dbReference type="ChEBI" id="CHEBI:58702"/>
    </ligand>
</feature>
<evidence type="ECO:0000256" key="5">
    <source>
        <dbReference type="ARBA" id="ARBA00007837"/>
    </source>
</evidence>
<keyword evidence="14 17" id="KW-0418">Kinase</keyword>
<dbReference type="Pfam" id="PF05524">
    <property type="entry name" value="PEP-utilisers_N"/>
    <property type="match status" value="1"/>
</dbReference>
<feature type="domain" description="PEP-utilising enzyme mobile" evidence="22">
    <location>
        <begin position="162"/>
        <end position="234"/>
    </location>
</feature>
<evidence type="ECO:0000256" key="21">
    <source>
        <dbReference type="SAM" id="Coils"/>
    </source>
</evidence>
<feature type="binding site" evidence="19">
    <location>
        <position position="305"/>
    </location>
    <ligand>
        <name>phosphoenolpyruvate</name>
        <dbReference type="ChEBI" id="CHEBI:58702"/>
    </ligand>
</feature>
<comment type="similarity">
    <text evidence="5 17">Belongs to the PEP-utilizing enzyme family.</text>
</comment>
<comment type="subcellular location">
    <subcellularLocation>
        <location evidence="4 17">Cytoplasm</location>
    </subcellularLocation>
</comment>
<evidence type="ECO:0000256" key="2">
    <source>
        <dbReference type="ARBA" id="ARBA00001946"/>
    </source>
</evidence>
<dbReference type="InterPro" id="IPR006318">
    <property type="entry name" value="PTS_EI-like"/>
</dbReference>
<evidence type="ECO:0000259" key="23">
    <source>
        <dbReference type="Pfam" id="PF02896"/>
    </source>
</evidence>
<dbReference type="Pfam" id="PF00391">
    <property type="entry name" value="PEP-utilizers"/>
    <property type="match status" value="1"/>
</dbReference>
<keyword evidence="12 17" id="KW-0598">Phosphotransferase system</keyword>
<evidence type="ECO:0000256" key="8">
    <source>
        <dbReference type="ARBA" id="ARBA00022448"/>
    </source>
</evidence>
<dbReference type="SUPFAM" id="SSF47831">
    <property type="entry name" value="Enzyme I of the PEP:sugar phosphotransferase system HPr-binding (sub)domain"/>
    <property type="match status" value="1"/>
</dbReference>
<evidence type="ECO:0000256" key="11">
    <source>
        <dbReference type="ARBA" id="ARBA00022679"/>
    </source>
</evidence>
<evidence type="ECO:0000256" key="1">
    <source>
        <dbReference type="ARBA" id="ARBA00000683"/>
    </source>
</evidence>
<dbReference type="InterPro" id="IPR008279">
    <property type="entry name" value="PEP-util_enz_mobile_dom"/>
</dbReference>
<evidence type="ECO:0000256" key="12">
    <source>
        <dbReference type="ARBA" id="ARBA00022683"/>
    </source>
</evidence>
<dbReference type="SUPFAM" id="SSF51621">
    <property type="entry name" value="Phosphoenolpyruvate/pyruvate domain"/>
    <property type="match status" value="1"/>
</dbReference>
<dbReference type="PRINTS" id="PR01736">
    <property type="entry name" value="PHPHTRNFRASE"/>
</dbReference>
<feature type="domain" description="PEP-utilising enzyme C-terminal" evidence="23">
    <location>
        <begin position="261"/>
        <end position="546"/>
    </location>
</feature>
<keyword evidence="25" id="KW-0670">Pyruvate</keyword>
<dbReference type="PANTHER" id="PTHR46244:SF3">
    <property type="entry name" value="PHOSPHOENOLPYRUVATE-PROTEIN PHOSPHOTRANSFERASE"/>
    <property type="match status" value="1"/>
</dbReference>
<keyword evidence="10 17" id="KW-0762">Sugar transport</keyword>
<reference evidence="25" key="1">
    <citation type="journal article" date="2020" name="mSystems">
        <title>Genome- and Community-Level Interaction Insights into Carbon Utilization and Element Cycling Functions of Hydrothermarchaeota in Hydrothermal Sediment.</title>
        <authorList>
            <person name="Zhou Z."/>
            <person name="Liu Y."/>
            <person name="Xu W."/>
            <person name="Pan J."/>
            <person name="Luo Z.H."/>
            <person name="Li M."/>
        </authorList>
    </citation>
    <scope>NUCLEOTIDE SEQUENCE [LARGE SCALE GENOMIC DNA]</scope>
    <source>
        <strain evidence="25">SpSt-479</strain>
    </source>
</reference>
<dbReference type="SUPFAM" id="SSF52009">
    <property type="entry name" value="Phosphohistidine domain"/>
    <property type="match status" value="1"/>
</dbReference>
<keyword evidence="21" id="KW-0175">Coiled coil</keyword>
<dbReference type="Pfam" id="PF02896">
    <property type="entry name" value="PEP-utilizers_C"/>
    <property type="match status" value="1"/>
</dbReference>
<feature type="active site" description="Proton donor" evidence="18">
    <location>
        <position position="509"/>
    </location>
</feature>
<dbReference type="InterPro" id="IPR024692">
    <property type="entry name" value="PTS_EI"/>
</dbReference>
<keyword evidence="9 17" id="KW-0963">Cytoplasm</keyword>
<comment type="function">
    <text evidence="3 17">General (non sugar-specific) component of the phosphoenolpyruvate-dependent sugar phosphotransferase system (sugar PTS). This major carbohydrate active-transport system catalyzes the phosphorylation of incoming sugar substrates concomitantly with their translocation across the cell membrane. Enzyme I transfers the phosphoryl group from phosphoenolpyruvate (PEP) to the phosphoryl carrier protein (HPr).</text>
</comment>
<protein>
    <recommendedName>
        <fullName evidence="7 17">Phosphoenolpyruvate-protein phosphotransferase</fullName>
        <ecNumber evidence="6 17">2.7.3.9</ecNumber>
    </recommendedName>
    <alternativeName>
        <fullName evidence="16 17">Phosphotransferase system, enzyme I</fullName>
    </alternativeName>
</protein>
<evidence type="ECO:0000256" key="18">
    <source>
        <dbReference type="PIRSR" id="PIRSR000732-1"/>
    </source>
</evidence>
<dbReference type="InterPro" id="IPR015813">
    <property type="entry name" value="Pyrv/PenolPyrv_kinase-like_dom"/>
</dbReference>
<evidence type="ECO:0000313" key="25">
    <source>
        <dbReference type="EMBL" id="HFI91133.1"/>
    </source>
</evidence>
<evidence type="ECO:0000256" key="7">
    <source>
        <dbReference type="ARBA" id="ARBA00016544"/>
    </source>
</evidence>
<dbReference type="InterPro" id="IPR023151">
    <property type="entry name" value="PEP_util_CS"/>
</dbReference>
<name>A0A7V2ZJT1_9BACT</name>
<evidence type="ECO:0000256" key="19">
    <source>
        <dbReference type="PIRSR" id="PIRSR000732-2"/>
    </source>
</evidence>
<feature type="binding site" evidence="20">
    <location>
        <position position="438"/>
    </location>
    <ligand>
        <name>Mg(2+)</name>
        <dbReference type="ChEBI" id="CHEBI:18420"/>
    </ligand>
</feature>
<evidence type="ECO:0000256" key="9">
    <source>
        <dbReference type="ARBA" id="ARBA00022490"/>
    </source>
</evidence>
<dbReference type="PANTHER" id="PTHR46244">
    <property type="entry name" value="PHOSPHOENOLPYRUVATE-PROTEIN PHOSPHOTRANSFERASE"/>
    <property type="match status" value="1"/>
</dbReference>
<dbReference type="GO" id="GO:0009401">
    <property type="term" value="P:phosphoenolpyruvate-dependent sugar phosphotransferase system"/>
    <property type="evidence" value="ECO:0007669"/>
    <property type="project" value="UniProtKB-KW"/>
</dbReference>
<feature type="binding site" evidence="19">
    <location>
        <position position="472"/>
    </location>
    <ligand>
        <name>phosphoenolpyruvate</name>
        <dbReference type="ChEBI" id="CHEBI:58702"/>
    </ligand>
</feature>
<dbReference type="GO" id="GO:0005737">
    <property type="term" value="C:cytoplasm"/>
    <property type="evidence" value="ECO:0007669"/>
    <property type="project" value="UniProtKB-SubCell"/>
</dbReference>
<keyword evidence="13 17" id="KW-0479">Metal-binding</keyword>
<dbReference type="InterPro" id="IPR050499">
    <property type="entry name" value="PEP-utilizing_PTS_enzyme"/>
</dbReference>
<dbReference type="Gene3D" id="3.20.20.60">
    <property type="entry name" value="Phosphoenolpyruvate-binding domains"/>
    <property type="match status" value="1"/>
</dbReference>
<dbReference type="PIRSF" id="PIRSF000732">
    <property type="entry name" value="PTS_enzyme_I"/>
    <property type="match status" value="1"/>
</dbReference>
<keyword evidence="11 17" id="KW-0808">Transferase</keyword>
<comment type="caution">
    <text evidence="25">The sequence shown here is derived from an EMBL/GenBank/DDBJ whole genome shotgun (WGS) entry which is preliminary data.</text>
</comment>
<evidence type="ECO:0000256" key="14">
    <source>
        <dbReference type="ARBA" id="ARBA00022777"/>
    </source>
</evidence>
<keyword evidence="15 17" id="KW-0460">Magnesium</keyword>
<dbReference type="InterPro" id="IPR036618">
    <property type="entry name" value="PtsI_HPr-bd_sf"/>
</dbReference>
<dbReference type="EC" id="2.7.3.9" evidence="6 17"/>
<evidence type="ECO:0000259" key="24">
    <source>
        <dbReference type="Pfam" id="PF05524"/>
    </source>
</evidence>
<dbReference type="Gene3D" id="3.50.30.10">
    <property type="entry name" value="Phosphohistidine domain"/>
    <property type="match status" value="1"/>
</dbReference>